<sequence length="329" mass="35671">MSRFVSAGAINAETGEAVVEDTTTTATTTNASGAGSASKAAEAKKSAEWEIVQRELDAERKRREEARMKSIEGEEKSLYDVLQANKGEFFLSTPTSFSSSSSSLTPFSMTITNAKEEISGKDEEEKRMLCIEEFDHTNNIVTCGNIAAKQAAFEEANKIKNQFRALDDDEIDFLDEVRASKRAEEDKVRRETEDGLAAFRKAQGRGGSGVKRAGDGDEGGEEENAAALVDGGDDGDGEWAVGPRKRKRRRRERERERERERGFEVRREKGDEGKVDEKQVGEKGDGLEKSVGKGGTSVPAAATMATTPAPAPVKGKPSLVAYGSDSDDD</sequence>
<feature type="region of interest" description="Disordered" evidence="3">
    <location>
        <begin position="182"/>
        <end position="329"/>
    </location>
</feature>
<evidence type="ECO:0000256" key="1">
    <source>
        <dbReference type="ARBA" id="ARBA00004123"/>
    </source>
</evidence>
<dbReference type="InterPro" id="IPR039845">
    <property type="entry name" value="FAM192A"/>
</dbReference>
<evidence type="ECO:0000256" key="3">
    <source>
        <dbReference type="SAM" id="MobiDB-lite"/>
    </source>
</evidence>
<dbReference type="EMBL" id="JFFI01000039">
    <property type="protein sequence ID" value="KXH69605.1"/>
    <property type="molecule type" value="Genomic_DNA"/>
</dbReference>
<organism evidence="5 6">
    <name type="scientific">Colletotrichum salicis</name>
    <dbReference type="NCBI Taxonomy" id="1209931"/>
    <lineage>
        <taxon>Eukaryota</taxon>
        <taxon>Fungi</taxon>
        <taxon>Dikarya</taxon>
        <taxon>Ascomycota</taxon>
        <taxon>Pezizomycotina</taxon>
        <taxon>Sordariomycetes</taxon>
        <taxon>Hypocreomycetidae</taxon>
        <taxon>Glomerellales</taxon>
        <taxon>Glomerellaceae</taxon>
        <taxon>Colletotrichum</taxon>
        <taxon>Colletotrichum acutatum species complex</taxon>
    </lineage>
</organism>
<feature type="compositionally biased region" description="Basic and acidic residues" evidence="3">
    <location>
        <begin position="253"/>
        <end position="291"/>
    </location>
</feature>
<dbReference type="OrthoDB" id="75807at2759"/>
<evidence type="ECO:0000313" key="6">
    <source>
        <dbReference type="Proteomes" id="UP000070121"/>
    </source>
</evidence>
<dbReference type="GO" id="GO:0005634">
    <property type="term" value="C:nucleus"/>
    <property type="evidence" value="ECO:0007669"/>
    <property type="project" value="UniProtKB-SubCell"/>
</dbReference>
<evidence type="ECO:0000313" key="5">
    <source>
        <dbReference type="EMBL" id="KXH69605.1"/>
    </source>
</evidence>
<dbReference type="PANTHER" id="PTHR13495">
    <property type="entry name" value="NEFA-INTERACTING NUCLEAR PROTEIN NIP30"/>
    <property type="match status" value="1"/>
</dbReference>
<feature type="compositionally biased region" description="Low complexity" evidence="3">
    <location>
        <begin position="299"/>
        <end position="308"/>
    </location>
</feature>
<comment type="subcellular location">
    <subcellularLocation>
        <location evidence="1">Nucleus</location>
    </subcellularLocation>
</comment>
<reference evidence="5 6" key="1">
    <citation type="submission" date="2014-02" db="EMBL/GenBank/DDBJ databases">
        <title>The genome sequence of Colletotrichum salicis CBS 607.94.</title>
        <authorList>
            <person name="Baroncelli R."/>
            <person name="Thon M.R."/>
        </authorList>
    </citation>
    <scope>NUCLEOTIDE SEQUENCE [LARGE SCALE GENOMIC DNA]</scope>
    <source>
        <strain evidence="5 6">CBS 607.94</strain>
    </source>
</reference>
<dbReference type="InterPro" id="IPR019331">
    <property type="entry name" value="FAM192A/Fyv6_N"/>
</dbReference>
<dbReference type="AlphaFoldDB" id="A0A135VAF5"/>
<dbReference type="STRING" id="1209931.A0A135VAF5"/>
<evidence type="ECO:0000259" key="4">
    <source>
        <dbReference type="Pfam" id="PF10187"/>
    </source>
</evidence>
<dbReference type="Proteomes" id="UP000070121">
    <property type="component" value="Unassembled WGS sequence"/>
</dbReference>
<proteinExistence type="predicted"/>
<feature type="domain" description="FAM192A/Fyv6 N-terminal" evidence="4">
    <location>
        <begin position="147"/>
        <end position="200"/>
    </location>
</feature>
<feature type="compositionally biased region" description="Low complexity" evidence="3">
    <location>
        <begin position="12"/>
        <end position="40"/>
    </location>
</feature>
<feature type="compositionally biased region" description="Basic and acidic residues" evidence="3">
    <location>
        <begin position="182"/>
        <end position="193"/>
    </location>
</feature>
<comment type="caution">
    <text evidence="5">The sequence shown here is derived from an EMBL/GenBank/DDBJ whole genome shotgun (WGS) entry which is preliminary data.</text>
</comment>
<dbReference type="PANTHER" id="PTHR13495:SF0">
    <property type="entry name" value="PSME3-INTERACTING PROTEIN"/>
    <property type="match status" value="1"/>
</dbReference>
<dbReference type="Pfam" id="PF10187">
    <property type="entry name" value="FAM192A_Fyv6_N"/>
    <property type="match status" value="2"/>
</dbReference>
<gene>
    <name evidence="5" type="ORF">CSAL01_13230</name>
</gene>
<accession>A0A135VAF5</accession>
<keyword evidence="2" id="KW-0539">Nucleus</keyword>
<feature type="compositionally biased region" description="Basic residues" evidence="3">
    <location>
        <begin position="243"/>
        <end position="252"/>
    </location>
</feature>
<name>A0A135VAF5_9PEZI</name>
<keyword evidence="6" id="KW-1185">Reference proteome</keyword>
<feature type="region of interest" description="Disordered" evidence="3">
    <location>
        <begin position="1"/>
        <end position="44"/>
    </location>
</feature>
<protein>
    <recommendedName>
        <fullName evidence="4">FAM192A/Fyv6 N-terminal domain-containing protein</fullName>
    </recommendedName>
</protein>
<evidence type="ECO:0000256" key="2">
    <source>
        <dbReference type="ARBA" id="ARBA00023242"/>
    </source>
</evidence>
<feature type="domain" description="FAM192A/Fyv6 N-terminal" evidence="4">
    <location>
        <begin position="38"/>
        <end position="86"/>
    </location>
</feature>